<name>A0A6J5N4B7_9CAUD</name>
<proteinExistence type="predicted"/>
<gene>
    <name evidence="2" type="ORF">UFOVP629_101</name>
</gene>
<evidence type="ECO:0000256" key="1">
    <source>
        <dbReference type="SAM" id="MobiDB-lite"/>
    </source>
</evidence>
<protein>
    <submittedName>
        <fullName evidence="2">Uncharacterized protein</fullName>
    </submittedName>
</protein>
<evidence type="ECO:0000313" key="2">
    <source>
        <dbReference type="EMBL" id="CAB4154370.1"/>
    </source>
</evidence>
<dbReference type="EMBL" id="LR796612">
    <property type="protein sequence ID" value="CAB4154370.1"/>
    <property type="molecule type" value="Genomic_DNA"/>
</dbReference>
<reference evidence="2" key="1">
    <citation type="submission" date="2020-04" db="EMBL/GenBank/DDBJ databases">
        <authorList>
            <person name="Chiriac C."/>
            <person name="Salcher M."/>
            <person name="Ghai R."/>
            <person name="Kavagutti S V."/>
        </authorList>
    </citation>
    <scope>NUCLEOTIDE SEQUENCE</scope>
</reference>
<sequence length="111" mass="12300">MPEPEGKPEEFKSVYDGYYTSDHKEMALIEKKKIKEKKAWDRQQKTGDSRHPLTIQANQRKAKASGFNNPSQRTNSEGDVINPADASACNQAGRYSSFSHGNNSCGCGNCT</sequence>
<feature type="compositionally biased region" description="Polar residues" evidence="1">
    <location>
        <begin position="88"/>
        <end position="111"/>
    </location>
</feature>
<accession>A0A6J5N4B7</accession>
<feature type="region of interest" description="Disordered" evidence="1">
    <location>
        <begin position="36"/>
        <end position="111"/>
    </location>
</feature>
<feature type="compositionally biased region" description="Polar residues" evidence="1">
    <location>
        <begin position="66"/>
        <end position="77"/>
    </location>
</feature>
<feature type="compositionally biased region" description="Basic and acidic residues" evidence="1">
    <location>
        <begin position="36"/>
        <end position="51"/>
    </location>
</feature>
<organism evidence="2">
    <name type="scientific">uncultured Caudovirales phage</name>
    <dbReference type="NCBI Taxonomy" id="2100421"/>
    <lineage>
        <taxon>Viruses</taxon>
        <taxon>Duplodnaviria</taxon>
        <taxon>Heunggongvirae</taxon>
        <taxon>Uroviricota</taxon>
        <taxon>Caudoviricetes</taxon>
        <taxon>Peduoviridae</taxon>
        <taxon>Maltschvirus</taxon>
        <taxon>Maltschvirus maltsch</taxon>
    </lineage>
</organism>